<sequence>MKLTPYFEKIVLNKRLEINLDWCDRVIANPLKTESQPDGRIRHWGIIAEADNRVLRVVTLDDGETIHNAFFDRNFRKQLEREGRQI</sequence>
<evidence type="ECO:0000313" key="2">
    <source>
        <dbReference type="Proteomes" id="UP000249467"/>
    </source>
</evidence>
<protein>
    <recommendedName>
        <fullName evidence="3">DUF4258 domain-containing protein</fullName>
    </recommendedName>
</protein>
<proteinExistence type="predicted"/>
<name>A0A2W4Y8Z6_9CYAN</name>
<gene>
    <name evidence="1" type="ORF">DCF19_13735</name>
</gene>
<reference evidence="1 2" key="2">
    <citation type="submission" date="2018-06" db="EMBL/GenBank/DDBJ databases">
        <title>Metagenomic assembly of (sub)arctic Cyanobacteria and their associated microbiome from non-axenic cultures.</title>
        <authorList>
            <person name="Baurain D."/>
        </authorList>
    </citation>
    <scope>NUCLEOTIDE SEQUENCE [LARGE SCALE GENOMIC DNA]</scope>
    <source>
        <strain evidence="1">ULC066bin1</strain>
    </source>
</reference>
<dbReference type="AlphaFoldDB" id="A0A2W4Y8Z6"/>
<accession>A0A2W4Y8Z6</accession>
<evidence type="ECO:0000313" key="1">
    <source>
        <dbReference type="EMBL" id="PZO39638.1"/>
    </source>
</evidence>
<dbReference type="EMBL" id="QBML01000017">
    <property type="protein sequence ID" value="PZO39638.1"/>
    <property type="molecule type" value="Genomic_DNA"/>
</dbReference>
<evidence type="ECO:0008006" key="3">
    <source>
        <dbReference type="Google" id="ProtNLM"/>
    </source>
</evidence>
<organism evidence="1 2">
    <name type="scientific">Pseudanabaena frigida</name>
    <dbReference type="NCBI Taxonomy" id="945775"/>
    <lineage>
        <taxon>Bacteria</taxon>
        <taxon>Bacillati</taxon>
        <taxon>Cyanobacteriota</taxon>
        <taxon>Cyanophyceae</taxon>
        <taxon>Pseudanabaenales</taxon>
        <taxon>Pseudanabaenaceae</taxon>
        <taxon>Pseudanabaena</taxon>
    </lineage>
</organism>
<comment type="caution">
    <text evidence="1">The sequence shown here is derived from an EMBL/GenBank/DDBJ whole genome shotgun (WGS) entry which is preliminary data.</text>
</comment>
<reference evidence="1 2" key="1">
    <citation type="submission" date="2018-04" db="EMBL/GenBank/DDBJ databases">
        <authorList>
            <person name="Go L.Y."/>
            <person name="Mitchell J.A."/>
        </authorList>
    </citation>
    <scope>NUCLEOTIDE SEQUENCE [LARGE SCALE GENOMIC DNA]</scope>
    <source>
        <strain evidence="1">ULC066bin1</strain>
    </source>
</reference>
<dbReference type="Proteomes" id="UP000249467">
    <property type="component" value="Unassembled WGS sequence"/>
</dbReference>